<sequence length="393" mass="43766">MDRARILNLLDTMEVRIERLQKAFAPIASPAVHDILQLLRQLKIKAGRCRSKVDVLEPASIADLRETIDNIRNFASSPDLNVQLIDPVYENRLARDGLLEEADFLARLANGMLIGLNLTANDVRELLPAQKPAAFRFAYDNDNQKIVVVDEPFRPDPKQAEIALAALEEIISQGQDVNDDLQQSNASPRLKAAFVRLQERLIAHRNIVQVGQCNQTAGRVLKGHVEELSSSQFEQLRAQVEGVSAVLAQFPEWRHFSENAVRTNLDNDAIAELTADALLLAQQLKKSVHAVAEVPQALEEAAEWVKEQDEPDKRDVLSLVRTLENFWSLLTKNALAKEIKSETKKMIAKGIILATLSVLSVGFASNIAKVPGGEWIEATFAYLKAHIQTFIPK</sequence>
<dbReference type="AlphaFoldDB" id="B9JF60"/>
<protein>
    <submittedName>
        <fullName evidence="1">Uncharacterized protein</fullName>
    </submittedName>
</protein>
<dbReference type="HOGENOM" id="CLU_769199_0_0_5"/>
<dbReference type="eggNOG" id="ENOG5033FQV">
    <property type="taxonomic scope" value="Bacteria"/>
</dbReference>
<evidence type="ECO:0000313" key="2">
    <source>
        <dbReference type="Proteomes" id="UP000001600"/>
    </source>
</evidence>
<dbReference type="Proteomes" id="UP000001600">
    <property type="component" value="Chromosome 1"/>
</dbReference>
<evidence type="ECO:0000313" key="1">
    <source>
        <dbReference type="EMBL" id="ACM26550.1"/>
    </source>
</evidence>
<organism evidence="1 2">
    <name type="scientific">Rhizobium rhizogenes (strain K84 / ATCC BAA-868)</name>
    <name type="common">Agrobacterium radiobacter</name>
    <dbReference type="NCBI Taxonomy" id="311403"/>
    <lineage>
        <taxon>Bacteria</taxon>
        <taxon>Pseudomonadati</taxon>
        <taxon>Pseudomonadota</taxon>
        <taxon>Alphaproteobacteria</taxon>
        <taxon>Hyphomicrobiales</taxon>
        <taxon>Rhizobiaceae</taxon>
        <taxon>Rhizobium/Agrobacterium group</taxon>
        <taxon>Rhizobium</taxon>
    </lineage>
</organism>
<accession>B9JF60</accession>
<dbReference type="KEGG" id="ara:Arad_2332"/>
<proteinExistence type="predicted"/>
<name>B9JF60_RHIR8</name>
<dbReference type="EMBL" id="CP000628">
    <property type="protein sequence ID" value="ACM26550.1"/>
    <property type="molecule type" value="Genomic_DNA"/>
</dbReference>
<dbReference type="RefSeq" id="WP_012651429.1">
    <property type="nucleotide sequence ID" value="NC_011985.1"/>
</dbReference>
<reference evidence="1 2" key="1">
    <citation type="journal article" date="2009" name="J. Bacteriol.">
        <title>Genome sequences of three Agrobacterium biovars help elucidate the evolution of multichromosome genomes in bacteria.</title>
        <authorList>
            <person name="Slater S.C."/>
            <person name="Goldman B.S."/>
            <person name="Goodner B."/>
            <person name="Setubal J.C."/>
            <person name="Farrand S.K."/>
            <person name="Nester E.W."/>
            <person name="Burr T.J."/>
            <person name="Banta L."/>
            <person name="Dickerman A.W."/>
            <person name="Paulsen I."/>
            <person name="Otten L."/>
            <person name="Suen G."/>
            <person name="Welch R."/>
            <person name="Almeida N.F."/>
            <person name="Arnold F."/>
            <person name="Burton O.T."/>
            <person name="Du Z."/>
            <person name="Ewing A."/>
            <person name="Godsy E."/>
            <person name="Heisel S."/>
            <person name="Houmiel K.L."/>
            <person name="Jhaveri J."/>
            <person name="Lu J."/>
            <person name="Miller N.M."/>
            <person name="Norton S."/>
            <person name="Chen Q."/>
            <person name="Phoolcharoen W."/>
            <person name="Ohlin V."/>
            <person name="Ondrusek D."/>
            <person name="Pride N."/>
            <person name="Stricklin S.L."/>
            <person name="Sun J."/>
            <person name="Wheeler C."/>
            <person name="Wilson L."/>
            <person name="Zhu H."/>
            <person name="Wood D.W."/>
        </authorList>
    </citation>
    <scope>NUCLEOTIDE SEQUENCE [LARGE SCALE GENOMIC DNA]</scope>
    <source>
        <strain evidence="2">K84 / ATCC BAA-868</strain>
    </source>
</reference>
<gene>
    <name evidence="1" type="ordered locus">Arad_2332</name>
</gene>